<protein>
    <submittedName>
        <fullName evidence="2">Phosphoinositide phospholipase C</fullName>
    </submittedName>
</protein>
<organism evidence="1 2">
    <name type="scientific">Ascaris lumbricoides</name>
    <name type="common">Giant roundworm</name>
    <dbReference type="NCBI Taxonomy" id="6252"/>
    <lineage>
        <taxon>Eukaryota</taxon>
        <taxon>Metazoa</taxon>
        <taxon>Ecdysozoa</taxon>
        <taxon>Nematoda</taxon>
        <taxon>Chromadorea</taxon>
        <taxon>Rhabditida</taxon>
        <taxon>Spirurina</taxon>
        <taxon>Ascaridomorpha</taxon>
        <taxon>Ascaridoidea</taxon>
        <taxon>Ascarididae</taxon>
        <taxon>Ascaris</taxon>
    </lineage>
</organism>
<reference evidence="2" key="1">
    <citation type="submission" date="2017-02" db="UniProtKB">
        <authorList>
            <consortium name="WormBaseParasite"/>
        </authorList>
    </citation>
    <scope>IDENTIFICATION</scope>
</reference>
<evidence type="ECO:0000313" key="1">
    <source>
        <dbReference type="Proteomes" id="UP000036681"/>
    </source>
</evidence>
<dbReference type="Proteomes" id="UP000036681">
    <property type="component" value="Unplaced"/>
</dbReference>
<evidence type="ECO:0000313" key="2">
    <source>
        <dbReference type="WBParaSite" id="ALUE_0000711501-mRNA-1"/>
    </source>
</evidence>
<accession>A0A0M3HVS6</accession>
<dbReference type="WBParaSite" id="ALUE_0000711501-mRNA-1">
    <property type="protein sequence ID" value="ALUE_0000711501-mRNA-1"/>
    <property type="gene ID" value="ALUE_0000711501"/>
</dbReference>
<dbReference type="AlphaFoldDB" id="A0A0M3HVS6"/>
<proteinExistence type="predicted"/>
<name>A0A0M3HVS6_ASCLU</name>
<sequence>MNRKLNGGKDMCRVRNLNNRLAGCCQDDLGSCWEVADGVIYHHIQRGRKDGVVSAEKIFAPIGNLPRKRTAVTAFHVYLMLNLNSDRLFLRTVLPTAAAISAVDMRLRLCALFRFLLTIQKNYGRDI</sequence>
<keyword evidence="1" id="KW-1185">Reference proteome</keyword>